<feature type="non-terminal residue" evidence="1">
    <location>
        <position position="1"/>
    </location>
</feature>
<evidence type="ECO:0000313" key="1">
    <source>
        <dbReference type="EMBL" id="GFT90298.1"/>
    </source>
</evidence>
<protein>
    <submittedName>
        <fullName evidence="1">Uncharacterized protein</fullName>
    </submittedName>
</protein>
<organism evidence="1 2">
    <name type="scientific">Nephila pilipes</name>
    <name type="common">Giant wood spider</name>
    <name type="synonym">Nephila maculata</name>
    <dbReference type="NCBI Taxonomy" id="299642"/>
    <lineage>
        <taxon>Eukaryota</taxon>
        <taxon>Metazoa</taxon>
        <taxon>Ecdysozoa</taxon>
        <taxon>Arthropoda</taxon>
        <taxon>Chelicerata</taxon>
        <taxon>Arachnida</taxon>
        <taxon>Araneae</taxon>
        <taxon>Araneomorphae</taxon>
        <taxon>Entelegynae</taxon>
        <taxon>Araneoidea</taxon>
        <taxon>Nephilidae</taxon>
        <taxon>Nephila</taxon>
    </lineage>
</organism>
<dbReference type="AlphaFoldDB" id="A0A8X6U7S5"/>
<dbReference type="EMBL" id="BMAW01074015">
    <property type="protein sequence ID" value="GFT90298.1"/>
    <property type="molecule type" value="Genomic_DNA"/>
</dbReference>
<evidence type="ECO:0000313" key="2">
    <source>
        <dbReference type="Proteomes" id="UP000887013"/>
    </source>
</evidence>
<comment type="caution">
    <text evidence="1">The sequence shown here is derived from an EMBL/GenBank/DDBJ whole genome shotgun (WGS) entry which is preliminary data.</text>
</comment>
<name>A0A8X6U7S5_NEPPI</name>
<accession>A0A8X6U7S5</accession>
<reference evidence="1" key="1">
    <citation type="submission" date="2020-08" db="EMBL/GenBank/DDBJ databases">
        <title>Multicomponent nature underlies the extraordinary mechanical properties of spider dragline silk.</title>
        <authorList>
            <person name="Kono N."/>
            <person name="Nakamura H."/>
            <person name="Mori M."/>
            <person name="Yoshida Y."/>
            <person name="Ohtoshi R."/>
            <person name="Malay A.D."/>
            <person name="Moran D.A.P."/>
            <person name="Tomita M."/>
            <person name="Numata K."/>
            <person name="Arakawa K."/>
        </authorList>
    </citation>
    <scope>NUCLEOTIDE SEQUENCE</scope>
</reference>
<keyword evidence="2" id="KW-1185">Reference proteome</keyword>
<dbReference type="Proteomes" id="UP000887013">
    <property type="component" value="Unassembled WGS sequence"/>
</dbReference>
<proteinExistence type="predicted"/>
<gene>
    <name evidence="1" type="ORF">NPIL_57161</name>
</gene>
<sequence length="49" mass="5113">GESGRSPHLCRTLEQPTSFAKNNPALSPTQGCSAVQSQGTFATFASQCL</sequence>